<dbReference type="PROSITE" id="PS51483">
    <property type="entry name" value="B5"/>
    <property type="match status" value="1"/>
</dbReference>
<comment type="similarity">
    <text evidence="2 15">Belongs to the phenylalanyl-tRNA synthetase beta subunit family. Type 1 subfamily.</text>
</comment>
<dbReference type="Gene3D" id="3.30.930.10">
    <property type="entry name" value="Bira Bifunctional Protein, Domain 2"/>
    <property type="match status" value="1"/>
</dbReference>
<dbReference type="AlphaFoldDB" id="A0A5N1J7V4"/>
<dbReference type="InterPro" id="IPR005146">
    <property type="entry name" value="B3/B4_tRNA-bd"/>
</dbReference>
<proteinExistence type="inferred from homology"/>
<dbReference type="InterPro" id="IPR041616">
    <property type="entry name" value="PheRS_beta_core"/>
</dbReference>
<dbReference type="GO" id="GO:0005524">
    <property type="term" value="F:ATP binding"/>
    <property type="evidence" value="ECO:0007669"/>
    <property type="project" value="UniProtKB-UniRule"/>
</dbReference>
<dbReference type="PROSITE" id="PS50886">
    <property type="entry name" value="TRBD"/>
    <property type="match status" value="1"/>
</dbReference>
<dbReference type="PANTHER" id="PTHR10947:SF0">
    <property type="entry name" value="PHENYLALANINE--TRNA LIGASE BETA SUBUNIT"/>
    <property type="match status" value="1"/>
</dbReference>
<dbReference type="InterPro" id="IPR045060">
    <property type="entry name" value="Phe-tRNA-ligase_IIc_bsu"/>
</dbReference>
<keyword evidence="13 15" id="KW-0030">Aminoacyl-tRNA synthetase</keyword>
<comment type="subunit">
    <text evidence="3 15">Tetramer of two alpha and two beta subunits.</text>
</comment>
<dbReference type="Pfam" id="PF17759">
    <property type="entry name" value="tRNA_synthFbeta"/>
    <property type="match status" value="1"/>
</dbReference>
<dbReference type="CDD" id="cd00769">
    <property type="entry name" value="PheRS_beta_core"/>
    <property type="match status" value="1"/>
</dbReference>
<organism evidence="20 21">
    <name type="scientific">Adhaeribacter soli</name>
    <dbReference type="NCBI Taxonomy" id="2607655"/>
    <lineage>
        <taxon>Bacteria</taxon>
        <taxon>Pseudomonadati</taxon>
        <taxon>Bacteroidota</taxon>
        <taxon>Cytophagia</taxon>
        <taxon>Cytophagales</taxon>
        <taxon>Hymenobacteraceae</taxon>
        <taxon>Adhaeribacter</taxon>
    </lineage>
</organism>
<dbReference type="EMBL" id="VTWT01000002">
    <property type="protein sequence ID" value="KAA9340890.1"/>
    <property type="molecule type" value="Genomic_DNA"/>
</dbReference>
<keyword evidence="10 15" id="KW-0460">Magnesium</keyword>
<accession>A0A5N1J7V4</accession>
<dbReference type="InterPro" id="IPR009061">
    <property type="entry name" value="DNA-bd_dom_put_sf"/>
</dbReference>
<evidence type="ECO:0000256" key="14">
    <source>
        <dbReference type="ARBA" id="ARBA00049255"/>
    </source>
</evidence>
<keyword evidence="4 15" id="KW-0963">Cytoplasm</keyword>
<evidence type="ECO:0000256" key="4">
    <source>
        <dbReference type="ARBA" id="ARBA00022490"/>
    </source>
</evidence>
<evidence type="ECO:0000256" key="16">
    <source>
        <dbReference type="PROSITE-ProRule" id="PRU00209"/>
    </source>
</evidence>
<keyword evidence="12 15" id="KW-0648">Protein biosynthesis</keyword>
<keyword evidence="6 15" id="KW-0436">Ligase</keyword>
<evidence type="ECO:0000256" key="10">
    <source>
        <dbReference type="ARBA" id="ARBA00022842"/>
    </source>
</evidence>
<dbReference type="InterPro" id="IPR020825">
    <property type="entry name" value="Phe-tRNA_synthase-like_B3/B4"/>
</dbReference>
<feature type="binding site" evidence="15">
    <location>
        <position position="472"/>
    </location>
    <ligand>
        <name>Mg(2+)</name>
        <dbReference type="ChEBI" id="CHEBI:18420"/>
        <note>shared with alpha subunit</note>
    </ligand>
</feature>
<dbReference type="GO" id="GO:0009328">
    <property type="term" value="C:phenylalanine-tRNA ligase complex"/>
    <property type="evidence" value="ECO:0007669"/>
    <property type="project" value="TreeGrafter"/>
</dbReference>
<dbReference type="GO" id="GO:0004826">
    <property type="term" value="F:phenylalanine-tRNA ligase activity"/>
    <property type="evidence" value="ECO:0007669"/>
    <property type="project" value="UniProtKB-UniRule"/>
</dbReference>
<dbReference type="SMART" id="SM00896">
    <property type="entry name" value="FDX-ACB"/>
    <property type="match status" value="1"/>
</dbReference>
<dbReference type="PANTHER" id="PTHR10947">
    <property type="entry name" value="PHENYLALANYL-TRNA SYNTHETASE BETA CHAIN AND LEUCINE-RICH REPEAT-CONTAINING PROTEIN 47"/>
    <property type="match status" value="1"/>
</dbReference>
<dbReference type="Gene3D" id="3.30.70.380">
    <property type="entry name" value="Ferrodoxin-fold anticodon-binding domain"/>
    <property type="match status" value="1"/>
</dbReference>
<dbReference type="SUPFAM" id="SSF54991">
    <property type="entry name" value="Anticodon-binding domain of PheRS"/>
    <property type="match status" value="1"/>
</dbReference>
<dbReference type="InterPro" id="IPR004532">
    <property type="entry name" value="Phe-tRNA-ligase_IIc_bsu_bact"/>
</dbReference>
<dbReference type="Gene3D" id="3.50.40.10">
    <property type="entry name" value="Phenylalanyl-trna Synthetase, Chain B, domain 3"/>
    <property type="match status" value="1"/>
</dbReference>
<evidence type="ECO:0000256" key="13">
    <source>
        <dbReference type="ARBA" id="ARBA00023146"/>
    </source>
</evidence>
<dbReference type="Proteomes" id="UP000326570">
    <property type="component" value="Unassembled WGS sequence"/>
</dbReference>
<dbReference type="GO" id="GO:0000287">
    <property type="term" value="F:magnesium ion binding"/>
    <property type="evidence" value="ECO:0007669"/>
    <property type="project" value="UniProtKB-UniRule"/>
</dbReference>
<dbReference type="InterPro" id="IPR005121">
    <property type="entry name" value="Fdx_antiC-bd"/>
</dbReference>
<dbReference type="CDD" id="cd02796">
    <property type="entry name" value="tRNA_bind_bactPheRS"/>
    <property type="match status" value="1"/>
</dbReference>
<dbReference type="Pfam" id="PF03483">
    <property type="entry name" value="B3_4"/>
    <property type="match status" value="1"/>
</dbReference>
<evidence type="ECO:0000256" key="2">
    <source>
        <dbReference type="ARBA" id="ARBA00008653"/>
    </source>
</evidence>
<protein>
    <recommendedName>
        <fullName evidence="15">Phenylalanine--tRNA ligase beta subunit</fullName>
        <ecNumber evidence="15">6.1.1.20</ecNumber>
    </recommendedName>
    <alternativeName>
        <fullName evidence="15">Phenylalanyl-tRNA synthetase beta subunit</fullName>
        <shortName evidence="15">PheRS</shortName>
    </alternativeName>
</protein>
<gene>
    <name evidence="15" type="primary">pheT</name>
    <name evidence="20" type="ORF">F0P94_05520</name>
</gene>
<sequence length="804" mass="89326">MLISYEWLKQFISTDKLAEEIGALLTGAGLEVEGIEQYDRIKGGLQGIVIGEVLTCEKHPDADKLSITTVDIGEAEPSQIVCGAPNVAAGQKVVVATVGAELFPASGEPFKIKKSKIRGAASEGMICAEDEIGLGASHAGIMVLDTNLPNGTAAAHYFGLQSDSVFEIGLTPNRADAASHFGVARDLQALLKTEANLPNISAFHVKNNSAPIEVEVRNTEACPRYAGVSISGVKVGESPEWLQHRLKSIGLSPINNVVDATNYVLHELGQPMHAFDADKIAGKKIIVQEATEGQTFVTLDGVERKLRATDLMICSAEEPMVIAGVFGGKKAGVTEETTNIFLESAYFQPEHIRKTAQGHGIKTDSSFRYERGTDPHMVIFALKRAALIIQEIAGGEVTSEIVDVYPQPIENFKIALNIDRVHRLIGQYIGVERIKSILTDLNILIEGESESHLQLSVPPHKVDVKREADVVEEILRIYGFNHVELKPNLSASFLAQFPHPDPEVLKSTISNQLSSQGFHEIMTNSLTDSKYYENGTENRDESLVRILNYNSEDLDVMRKTLVYSGLETLRRNINRKQKDLKMYEFGKIYWQENGKYKEQTQLVLFVTGNTAAETWRQPSGKTSFYELAETVQNLLVKLNARNFTTKPTEHAYLADGITYLKNDVTVAHIGLVNPAVAKQADVKEPVWYAELNWEYLTRNYKDNAVFEELAKFPEVRRDLSLVLDKTVSFEQIKQIAERTERKLLQDINVFDVYEGDKIEAGKKAIAISFTLLDKQQTLTDKTIESTMSRLMQQFEKQLGAVIRK</sequence>
<evidence type="ECO:0000256" key="9">
    <source>
        <dbReference type="ARBA" id="ARBA00022840"/>
    </source>
</evidence>
<dbReference type="Gene3D" id="3.30.56.10">
    <property type="match status" value="2"/>
</dbReference>
<evidence type="ECO:0000256" key="8">
    <source>
        <dbReference type="ARBA" id="ARBA00022741"/>
    </source>
</evidence>
<dbReference type="Pfam" id="PF01588">
    <property type="entry name" value="tRNA_bind"/>
    <property type="match status" value="1"/>
</dbReference>
<name>A0A5N1J7V4_9BACT</name>
<feature type="binding site" evidence="15">
    <location>
        <position position="463"/>
    </location>
    <ligand>
        <name>Mg(2+)</name>
        <dbReference type="ChEBI" id="CHEBI:18420"/>
        <note>shared with alpha subunit</note>
    </ligand>
</feature>
<keyword evidence="5 16" id="KW-0820">tRNA-binding</keyword>
<dbReference type="InterPro" id="IPR036690">
    <property type="entry name" value="Fdx_antiC-bd_sf"/>
</dbReference>
<dbReference type="SUPFAM" id="SSF56037">
    <property type="entry name" value="PheT/TilS domain"/>
    <property type="match status" value="1"/>
</dbReference>
<evidence type="ECO:0000259" key="17">
    <source>
        <dbReference type="PROSITE" id="PS50886"/>
    </source>
</evidence>
<dbReference type="NCBIfam" id="NF045760">
    <property type="entry name" value="YtpR"/>
    <property type="match status" value="1"/>
</dbReference>
<comment type="cofactor">
    <cofactor evidence="15">
        <name>Mg(2+)</name>
        <dbReference type="ChEBI" id="CHEBI:18420"/>
    </cofactor>
    <text evidence="15">Binds 2 magnesium ions per tetramer.</text>
</comment>
<dbReference type="InterPro" id="IPR002547">
    <property type="entry name" value="tRNA-bd_dom"/>
</dbReference>
<feature type="domain" description="FDX-ACB" evidence="18">
    <location>
        <begin position="710"/>
        <end position="803"/>
    </location>
</feature>
<evidence type="ECO:0000256" key="12">
    <source>
        <dbReference type="ARBA" id="ARBA00022917"/>
    </source>
</evidence>
<dbReference type="FunFam" id="3.50.40.10:FF:000001">
    <property type="entry name" value="Phenylalanine--tRNA ligase beta subunit"/>
    <property type="match status" value="1"/>
</dbReference>
<dbReference type="InterPro" id="IPR045864">
    <property type="entry name" value="aa-tRNA-synth_II/BPL/LPL"/>
</dbReference>
<keyword evidence="9 15" id="KW-0067">ATP-binding</keyword>
<dbReference type="InterPro" id="IPR033714">
    <property type="entry name" value="tRNA_bind_bactPheRS"/>
</dbReference>
<keyword evidence="21" id="KW-1185">Reference proteome</keyword>
<dbReference type="GO" id="GO:0000049">
    <property type="term" value="F:tRNA binding"/>
    <property type="evidence" value="ECO:0007669"/>
    <property type="project" value="UniProtKB-UniRule"/>
</dbReference>
<comment type="subcellular location">
    <subcellularLocation>
        <location evidence="1 15">Cytoplasm</location>
    </subcellularLocation>
</comment>
<dbReference type="Pfam" id="PF03147">
    <property type="entry name" value="FDX-ACB"/>
    <property type="match status" value="1"/>
</dbReference>
<evidence type="ECO:0000256" key="3">
    <source>
        <dbReference type="ARBA" id="ARBA00011209"/>
    </source>
</evidence>
<evidence type="ECO:0000313" key="21">
    <source>
        <dbReference type="Proteomes" id="UP000326570"/>
    </source>
</evidence>
<dbReference type="NCBIfam" id="TIGR00472">
    <property type="entry name" value="pheT_bact"/>
    <property type="match status" value="1"/>
</dbReference>
<dbReference type="EC" id="6.1.1.20" evidence="15"/>
<dbReference type="Pfam" id="PF03484">
    <property type="entry name" value="B5"/>
    <property type="match status" value="1"/>
</dbReference>
<keyword evidence="8 15" id="KW-0547">Nucleotide-binding</keyword>
<reference evidence="20 21" key="1">
    <citation type="submission" date="2019-09" db="EMBL/GenBank/DDBJ databases">
        <title>Genome sequence of Adhaeribacter sp. M2.</title>
        <authorList>
            <person name="Srinivasan S."/>
        </authorList>
    </citation>
    <scope>NUCLEOTIDE SEQUENCE [LARGE SCALE GENOMIC DNA]</scope>
    <source>
        <strain evidence="20 21">M2</strain>
    </source>
</reference>
<evidence type="ECO:0000313" key="20">
    <source>
        <dbReference type="EMBL" id="KAA9340890.1"/>
    </source>
</evidence>
<dbReference type="SUPFAM" id="SSF55681">
    <property type="entry name" value="Class II aaRS and biotin synthetases"/>
    <property type="match status" value="1"/>
</dbReference>
<dbReference type="SUPFAM" id="SSF50249">
    <property type="entry name" value="Nucleic acid-binding proteins"/>
    <property type="match status" value="1"/>
</dbReference>
<evidence type="ECO:0000256" key="11">
    <source>
        <dbReference type="ARBA" id="ARBA00022884"/>
    </source>
</evidence>
<feature type="binding site" evidence="15">
    <location>
        <position position="473"/>
    </location>
    <ligand>
        <name>Mg(2+)</name>
        <dbReference type="ChEBI" id="CHEBI:18420"/>
        <note>shared with alpha subunit</note>
    </ligand>
</feature>
<evidence type="ECO:0000256" key="6">
    <source>
        <dbReference type="ARBA" id="ARBA00022598"/>
    </source>
</evidence>
<dbReference type="RefSeq" id="WP_150902817.1">
    <property type="nucleotide sequence ID" value="NZ_VTWT01000002.1"/>
</dbReference>
<evidence type="ECO:0000259" key="19">
    <source>
        <dbReference type="PROSITE" id="PS51483"/>
    </source>
</evidence>
<dbReference type="HAMAP" id="MF_00283">
    <property type="entry name" value="Phe_tRNA_synth_beta1"/>
    <property type="match status" value="1"/>
</dbReference>
<dbReference type="SMART" id="SM00873">
    <property type="entry name" value="B3_4"/>
    <property type="match status" value="1"/>
</dbReference>
<comment type="catalytic activity">
    <reaction evidence="14 15">
        <text>tRNA(Phe) + L-phenylalanine + ATP = L-phenylalanyl-tRNA(Phe) + AMP + diphosphate + H(+)</text>
        <dbReference type="Rhea" id="RHEA:19413"/>
        <dbReference type="Rhea" id="RHEA-COMP:9668"/>
        <dbReference type="Rhea" id="RHEA-COMP:9699"/>
        <dbReference type="ChEBI" id="CHEBI:15378"/>
        <dbReference type="ChEBI" id="CHEBI:30616"/>
        <dbReference type="ChEBI" id="CHEBI:33019"/>
        <dbReference type="ChEBI" id="CHEBI:58095"/>
        <dbReference type="ChEBI" id="CHEBI:78442"/>
        <dbReference type="ChEBI" id="CHEBI:78531"/>
        <dbReference type="ChEBI" id="CHEBI:456215"/>
        <dbReference type="EC" id="6.1.1.20"/>
    </reaction>
</comment>
<dbReference type="InterPro" id="IPR005147">
    <property type="entry name" value="tRNA_synthase_B5-dom"/>
</dbReference>
<evidence type="ECO:0000256" key="5">
    <source>
        <dbReference type="ARBA" id="ARBA00022555"/>
    </source>
</evidence>
<dbReference type="SMART" id="SM00874">
    <property type="entry name" value="B5"/>
    <property type="match status" value="1"/>
</dbReference>
<keyword evidence="7 15" id="KW-0479">Metal-binding</keyword>
<feature type="domain" description="B5" evidence="19">
    <location>
        <begin position="409"/>
        <end position="485"/>
    </location>
</feature>
<comment type="caution">
    <text evidence="20">The sequence shown here is derived from an EMBL/GenBank/DDBJ whole genome shotgun (WGS) entry which is preliminary data.</text>
</comment>
<dbReference type="Gene3D" id="2.40.50.140">
    <property type="entry name" value="Nucleic acid-binding proteins"/>
    <property type="match status" value="1"/>
</dbReference>
<evidence type="ECO:0000256" key="7">
    <source>
        <dbReference type="ARBA" id="ARBA00022723"/>
    </source>
</evidence>
<feature type="domain" description="TRNA-binding" evidence="17">
    <location>
        <begin position="42"/>
        <end position="155"/>
    </location>
</feature>
<dbReference type="FunFam" id="3.30.70.380:FF:000001">
    <property type="entry name" value="Phenylalanine--tRNA ligase beta subunit"/>
    <property type="match status" value="1"/>
</dbReference>
<keyword evidence="11 16" id="KW-0694">RNA-binding</keyword>
<dbReference type="FunFam" id="2.40.50.140:FF:000045">
    <property type="entry name" value="Phenylalanine--tRNA ligase beta subunit"/>
    <property type="match status" value="1"/>
</dbReference>
<feature type="binding site" evidence="15">
    <location>
        <position position="469"/>
    </location>
    <ligand>
        <name>Mg(2+)</name>
        <dbReference type="ChEBI" id="CHEBI:18420"/>
        <note>shared with alpha subunit</note>
    </ligand>
</feature>
<evidence type="ECO:0000259" key="18">
    <source>
        <dbReference type="PROSITE" id="PS51447"/>
    </source>
</evidence>
<dbReference type="GO" id="GO:0006432">
    <property type="term" value="P:phenylalanyl-tRNA aminoacylation"/>
    <property type="evidence" value="ECO:0007669"/>
    <property type="project" value="UniProtKB-UniRule"/>
</dbReference>
<dbReference type="SUPFAM" id="SSF46955">
    <property type="entry name" value="Putative DNA-binding domain"/>
    <property type="match status" value="1"/>
</dbReference>
<dbReference type="InterPro" id="IPR012340">
    <property type="entry name" value="NA-bd_OB-fold"/>
</dbReference>
<evidence type="ECO:0000256" key="1">
    <source>
        <dbReference type="ARBA" id="ARBA00004496"/>
    </source>
</evidence>
<dbReference type="PROSITE" id="PS51447">
    <property type="entry name" value="FDX_ACB"/>
    <property type="match status" value="1"/>
</dbReference>
<evidence type="ECO:0000256" key="15">
    <source>
        <dbReference type="HAMAP-Rule" id="MF_00283"/>
    </source>
</evidence>